<comment type="cofactor">
    <cofactor evidence="2">
        <name>Fe cation</name>
        <dbReference type="ChEBI" id="CHEBI:24875"/>
    </cofactor>
    <text evidence="2">Binds 1 Fe cation per subunit.</text>
</comment>
<keyword evidence="7" id="KW-1185">Reference proteome</keyword>
<dbReference type="PIRSF" id="PIRSF006232">
    <property type="entry name" value="Pirin"/>
    <property type="match status" value="1"/>
</dbReference>
<dbReference type="InterPro" id="IPR003829">
    <property type="entry name" value="Pirin_N_dom"/>
</dbReference>
<dbReference type="STRING" id="576137.A0A1L7WT13"/>
<feature type="binding site" evidence="2">
    <location>
        <position position="102"/>
    </location>
    <ligand>
        <name>Fe cation</name>
        <dbReference type="ChEBI" id="CHEBI:24875"/>
    </ligand>
</feature>
<gene>
    <name evidence="6" type="ORF">PAC_05774</name>
</gene>
<feature type="domain" description="Pirin C-terminal" evidence="5">
    <location>
        <begin position="177"/>
        <end position="283"/>
    </location>
</feature>
<dbReference type="InterPro" id="IPR012093">
    <property type="entry name" value="Pirin"/>
</dbReference>
<dbReference type="InterPro" id="IPR011051">
    <property type="entry name" value="RmlC_Cupin_sf"/>
</dbReference>
<sequence>MTTHRAIRKAFHAIEQNEGVGARVRRSIGGRQLPELSPFLMLDHFSSTSLNGFPDHPHRGQETITYLINGEVDHEDFAGNKGTIKTGGLQFMTAGRGIMHSEMPRPNADGSPNIGMQLWVDLPQSLKKCEPRYRDLQPSEIPFINIDDDRVHVKIISGKSHGVDSVKELAYTPVWFLDVEIKPGGRIVQDLPRGWNAFAYTLSGETRFGVGKSGRTVGEYHCVVFEQGGDTVTAEVNADTKQNGHFILVAGLPLDQKVVRYGPFVMNTEAEIEQAMMDFRTYSNGFERARGWESEIGKGAF</sequence>
<reference evidence="6 7" key="1">
    <citation type="submission" date="2016-03" db="EMBL/GenBank/DDBJ databases">
        <authorList>
            <person name="Ploux O."/>
        </authorList>
    </citation>
    <scope>NUCLEOTIDE SEQUENCE [LARGE SCALE GENOMIC DNA]</scope>
    <source>
        <strain evidence="6 7">UAMH 11012</strain>
    </source>
</reference>
<evidence type="ECO:0000256" key="3">
    <source>
        <dbReference type="RuleBase" id="RU003457"/>
    </source>
</evidence>
<dbReference type="Gene3D" id="2.60.120.10">
    <property type="entry name" value="Jelly Rolls"/>
    <property type="match status" value="2"/>
</dbReference>
<dbReference type="SUPFAM" id="SSF51182">
    <property type="entry name" value="RmlC-like cupins"/>
    <property type="match status" value="1"/>
</dbReference>
<dbReference type="PANTHER" id="PTHR13903">
    <property type="entry name" value="PIRIN-RELATED"/>
    <property type="match status" value="1"/>
</dbReference>
<dbReference type="InterPro" id="IPR008778">
    <property type="entry name" value="Pirin_C_dom"/>
</dbReference>
<dbReference type="Pfam" id="PF02678">
    <property type="entry name" value="Pirin"/>
    <property type="match status" value="1"/>
</dbReference>
<feature type="binding site" evidence="2">
    <location>
        <position position="58"/>
    </location>
    <ligand>
        <name>Fe cation</name>
        <dbReference type="ChEBI" id="CHEBI:24875"/>
    </ligand>
</feature>
<protein>
    <submittedName>
        <fullName evidence="6">Related to pirin</fullName>
    </submittedName>
</protein>
<organism evidence="6 7">
    <name type="scientific">Phialocephala subalpina</name>
    <dbReference type="NCBI Taxonomy" id="576137"/>
    <lineage>
        <taxon>Eukaryota</taxon>
        <taxon>Fungi</taxon>
        <taxon>Dikarya</taxon>
        <taxon>Ascomycota</taxon>
        <taxon>Pezizomycotina</taxon>
        <taxon>Leotiomycetes</taxon>
        <taxon>Helotiales</taxon>
        <taxon>Mollisiaceae</taxon>
        <taxon>Phialocephala</taxon>
        <taxon>Phialocephala fortinii species complex</taxon>
    </lineage>
</organism>
<evidence type="ECO:0000256" key="2">
    <source>
        <dbReference type="PIRSR" id="PIRSR006232-1"/>
    </source>
</evidence>
<dbReference type="AlphaFoldDB" id="A0A1L7WT13"/>
<evidence type="ECO:0000256" key="1">
    <source>
        <dbReference type="ARBA" id="ARBA00008416"/>
    </source>
</evidence>
<comment type="similarity">
    <text evidence="1 3">Belongs to the pirin family.</text>
</comment>
<accession>A0A1L7WT13</accession>
<dbReference type="Pfam" id="PF05726">
    <property type="entry name" value="Pirin_C"/>
    <property type="match status" value="1"/>
</dbReference>
<dbReference type="InterPro" id="IPR014710">
    <property type="entry name" value="RmlC-like_jellyroll"/>
</dbReference>
<name>A0A1L7WT13_9HELO</name>
<evidence type="ECO:0000259" key="4">
    <source>
        <dbReference type="Pfam" id="PF02678"/>
    </source>
</evidence>
<proteinExistence type="inferred from homology"/>
<feature type="binding site" evidence="2">
    <location>
        <position position="56"/>
    </location>
    <ligand>
        <name>Fe cation</name>
        <dbReference type="ChEBI" id="CHEBI:24875"/>
    </ligand>
</feature>
<dbReference type="Proteomes" id="UP000184330">
    <property type="component" value="Unassembled WGS sequence"/>
</dbReference>
<dbReference type="PANTHER" id="PTHR13903:SF8">
    <property type="entry name" value="PIRIN"/>
    <property type="match status" value="1"/>
</dbReference>
<feature type="binding site" evidence="2">
    <location>
        <position position="100"/>
    </location>
    <ligand>
        <name>Fe cation</name>
        <dbReference type="ChEBI" id="CHEBI:24875"/>
    </ligand>
</feature>
<dbReference type="EMBL" id="FJOG01000007">
    <property type="protein sequence ID" value="CZR55886.1"/>
    <property type="molecule type" value="Genomic_DNA"/>
</dbReference>
<keyword evidence="2" id="KW-0479">Metal-binding</keyword>
<feature type="domain" description="Pirin N-terminal" evidence="4">
    <location>
        <begin position="22"/>
        <end position="120"/>
    </location>
</feature>
<evidence type="ECO:0000259" key="5">
    <source>
        <dbReference type="Pfam" id="PF05726"/>
    </source>
</evidence>
<evidence type="ECO:0000313" key="7">
    <source>
        <dbReference type="Proteomes" id="UP000184330"/>
    </source>
</evidence>
<dbReference type="GO" id="GO:0046872">
    <property type="term" value="F:metal ion binding"/>
    <property type="evidence" value="ECO:0007669"/>
    <property type="project" value="UniProtKB-KW"/>
</dbReference>
<dbReference type="CDD" id="cd02247">
    <property type="entry name" value="cupin_pirin_C"/>
    <property type="match status" value="1"/>
</dbReference>
<evidence type="ECO:0000313" key="6">
    <source>
        <dbReference type="EMBL" id="CZR55886.1"/>
    </source>
</evidence>
<keyword evidence="2" id="KW-0408">Iron</keyword>
<dbReference type="OrthoDB" id="198735at2759"/>
<dbReference type="CDD" id="cd02909">
    <property type="entry name" value="cupin_pirin_N"/>
    <property type="match status" value="1"/>
</dbReference>